<dbReference type="STRING" id="4955.A0A1G4MG37"/>
<organism evidence="6 7">
    <name type="scientific">Lachancea fermentati</name>
    <name type="common">Zygosaccharomyces fermentati</name>
    <dbReference type="NCBI Taxonomy" id="4955"/>
    <lineage>
        <taxon>Eukaryota</taxon>
        <taxon>Fungi</taxon>
        <taxon>Dikarya</taxon>
        <taxon>Ascomycota</taxon>
        <taxon>Saccharomycotina</taxon>
        <taxon>Saccharomycetes</taxon>
        <taxon>Saccharomycetales</taxon>
        <taxon>Saccharomycetaceae</taxon>
        <taxon>Lachancea</taxon>
    </lineage>
</organism>
<proteinExistence type="inferred from homology"/>
<protein>
    <submittedName>
        <fullName evidence="6">LAFE_0F15104g1_1</fullName>
    </submittedName>
</protein>
<dbReference type="AlphaFoldDB" id="A0A1G4MG37"/>
<evidence type="ECO:0000259" key="4">
    <source>
        <dbReference type="Pfam" id="PF04112"/>
    </source>
</evidence>
<feature type="domain" description="NAA35-like N-terminal" evidence="4">
    <location>
        <begin position="34"/>
        <end position="198"/>
    </location>
</feature>
<name>A0A1G4MG37_LACFM</name>
<dbReference type="Proteomes" id="UP000190831">
    <property type="component" value="Chromosome F"/>
</dbReference>
<dbReference type="GO" id="GO:0031417">
    <property type="term" value="C:NatC complex"/>
    <property type="evidence" value="ECO:0007669"/>
    <property type="project" value="InterPro"/>
</dbReference>
<dbReference type="Pfam" id="PF04112">
    <property type="entry name" value="Mak10"/>
    <property type="match status" value="1"/>
</dbReference>
<dbReference type="InterPro" id="IPR007244">
    <property type="entry name" value="Naa35_N"/>
</dbReference>
<sequence>MASLEDNIGALSISDKLVDVTNHLKTLARHLQSESIIKAPQFDLFEGTHSLEINNTKLDSSLLKLSVDELNFDCQTSYGESDEEKVAFVTAIADRLCRSIMVWLNDYQTLPTTVLSCRYVEDMMYSFTEDPTSDLSTCRLKTGHEIYDQVLVSCILTTCYFVKVVQTLFKAGVVFEEEDLNCNTMGLNMLSTVALTTVTSHAENSLKLLRNKYPNAHQLALILQLLDSLARIHDLIPVDQTDSAADNRGTLEVLIRCAKQLKELPATTIKVPNGSFSPGIQKRLSNQFPPRAIVEPRGNEYDAFITMAEDILKVLEVDAANSVVEINQFAFFFNRSRQRHVVARALFPLYLMRDDQMILDKFTFNDFSKQHFMEFSLCGTQLATSLRIQPQDSPLVVKFESFMQEVSAVLFEWYQNASQNTCRYRQGYNRQLLLWDSLQAQIEVFEMELESQGIKDELGEESTLLPLTTWVYFMKLTAMMEFVLKGFELDVYKPWEFYTMYWYSYYLAQHLENNLQRVQRHLEQRIAVIQAMNKKLKKLKAGAKKDSLRSSYRWCMDHEMPQLRSNFKYVEYLLKKCTLSKTLALVEVFHFAIIKSIGVIDNRDLSSSRFSSPELVHKLRFKTFSSIGIPELPSYSAFQNSLNEFMIQEPMFTVKFQRSVEFIQSELAKAKAAVDFISNAIRQGEDKDHELITGTHLVKDQALEYYESILKSIEALKSNTNSLHDQIGSKSPNSFTSYKIRVQTAPQACSYYPLLTLQKK</sequence>
<dbReference type="Pfam" id="PF25789">
    <property type="entry name" value="TPR_NAA35"/>
    <property type="match status" value="1"/>
</dbReference>
<evidence type="ECO:0000256" key="3">
    <source>
        <dbReference type="ARBA" id="ARBA00022490"/>
    </source>
</evidence>
<dbReference type="InterPro" id="IPR057983">
    <property type="entry name" value="NAA35-like_N"/>
</dbReference>
<reference evidence="7" key="1">
    <citation type="submission" date="2016-03" db="EMBL/GenBank/DDBJ databases">
        <authorList>
            <person name="Devillers H."/>
        </authorList>
    </citation>
    <scope>NUCLEOTIDE SEQUENCE [LARGE SCALE GENOMIC DNA]</scope>
</reference>
<accession>A0A1G4MG37</accession>
<evidence type="ECO:0000256" key="2">
    <source>
        <dbReference type="ARBA" id="ARBA00006289"/>
    </source>
</evidence>
<gene>
    <name evidence="6" type="ORF">LAFE_0F15104G</name>
</gene>
<evidence type="ECO:0000259" key="5">
    <source>
        <dbReference type="Pfam" id="PF25789"/>
    </source>
</evidence>
<dbReference type="EMBL" id="LT598490">
    <property type="protein sequence ID" value="SCW02825.1"/>
    <property type="molecule type" value="Genomic_DNA"/>
</dbReference>
<dbReference type="OMA" id="QMEWIVQ"/>
<dbReference type="OrthoDB" id="269405at2759"/>
<keyword evidence="7" id="KW-1185">Reference proteome</keyword>
<feature type="domain" description="NAA35-like TPR repeats" evidence="5">
    <location>
        <begin position="314"/>
        <end position="659"/>
    </location>
</feature>
<evidence type="ECO:0000313" key="6">
    <source>
        <dbReference type="EMBL" id="SCW02825.1"/>
    </source>
</evidence>
<evidence type="ECO:0000313" key="7">
    <source>
        <dbReference type="Proteomes" id="UP000190831"/>
    </source>
</evidence>
<keyword evidence="3" id="KW-0963">Cytoplasm</keyword>
<evidence type="ECO:0000256" key="1">
    <source>
        <dbReference type="ARBA" id="ARBA00004496"/>
    </source>
</evidence>
<dbReference type="InterPro" id="IPR057982">
    <property type="entry name" value="TPR_NAA35"/>
</dbReference>
<dbReference type="PANTHER" id="PTHR21373:SF0">
    <property type="entry name" value="N-ALPHA-ACETYLTRANSFERASE 35, NATC AUXILIARY SUBUNIT"/>
    <property type="match status" value="1"/>
</dbReference>
<dbReference type="PANTHER" id="PTHR21373">
    <property type="entry name" value="GLUCOSE REPRESSIBLE PROTEIN MAK10"/>
    <property type="match status" value="1"/>
</dbReference>
<comment type="similarity">
    <text evidence="2">Belongs to the MAK10 family.</text>
</comment>
<comment type="subcellular location">
    <subcellularLocation>
        <location evidence="1">Cytoplasm</location>
    </subcellularLocation>
</comment>